<keyword evidence="2" id="KW-1185">Reference proteome</keyword>
<sequence length="116" mass="12714">MFMKQTGNMEKCILISRPQSSLQGVQGAASNPRHQNSNDPRYAAQKNQRFYTPVNRVEQFLKRGGGSGEYRVCGISRGSKSKTEQRGRSGVQEWESGLKVIAPTLAVALCGIVEGI</sequence>
<dbReference type="Proteomes" id="UP000054477">
    <property type="component" value="Unassembled WGS sequence"/>
</dbReference>
<dbReference type="EMBL" id="KN838536">
    <property type="protein sequence ID" value="KIK09990.1"/>
    <property type="molecule type" value="Genomic_DNA"/>
</dbReference>
<name>A0A0C9XCN8_9AGAR</name>
<reference evidence="2" key="2">
    <citation type="submission" date="2015-01" db="EMBL/GenBank/DDBJ databases">
        <title>Evolutionary Origins and Diversification of the Mycorrhizal Mutualists.</title>
        <authorList>
            <consortium name="DOE Joint Genome Institute"/>
            <consortium name="Mycorrhizal Genomics Consortium"/>
            <person name="Kohler A."/>
            <person name="Kuo A."/>
            <person name="Nagy L.G."/>
            <person name="Floudas D."/>
            <person name="Copeland A."/>
            <person name="Barry K.W."/>
            <person name="Cichocki N."/>
            <person name="Veneault-Fourrey C."/>
            <person name="LaButti K."/>
            <person name="Lindquist E.A."/>
            <person name="Lipzen A."/>
            <person name="Lundell T."/>
            <person name="Morin E."/>
            <person name="Murat C."/>
            <person name="Riley R."/>
            <person name="Ohm R."/>
            <person name="Sun H."/>
            <person name="Tunlid A."/>
            <person name="Henrissat B."/>
            <person name="Grigoriev I.V."/>
            <person name="Hibbett D.S."/>
            <person name="Martin F."/>
        </authorList>
    </citation>
    <scope>NUCLEOTIDE SEQUENCE [LARGE SCALE GENOMIC DNA]</scope>
    <source>
        <strain evidence="2">LaAM-08-1</strain>
    </source>
</reference>
<dbReference type="HOGENOM" id="CLU_2097241_0_0_1"/>
<gene>
    <name evidence="1" type="ORF">K443DRAFT_670634</name>
</gene>
<reference evidence="1 2" key="1">
    <citation type="submission" date="2014-04" db="EMBL/GenBank/DDBJ databases">
        <authorList>
            <consortium name="DOE Joint Genome Institute"/>
            <person name="Kuo A."/>
            <person name="Kohler A."/>
            <person name="Nagy L.G."/>
            <person name="Floudas D."/>
            <person name="Copeland A."/>
            <person name="Barry K.W."/>
            <person name="Cichocki N."/>
            <person name="Veneault-Fourrey C."/>
            <person name="LaButti K."/>
            <person name="Lindquist E.A."/>
            <person name="Lipzen A."/>
            <person name="Lundell T."/>
            <person name="Morin E."/>
            <person name="Murat C."/>
            <person name="Sun H."/>
            <person name="Tunlid A."/>
            <person name="Henrissat B."/>
            <person name="Grigoriev I.V."/>
            <person name="Hibbett D.S."/>
            <person name="Martin F."/>
            <person name="Nordberg H.P."/>
            <person name="Cantor M.N."/>
            <person name="Hua S.X."/>
        </authorList>
    </citation>
    <scope>NUCLEOTIDE SEQUENCE [LARGE SCALE GENOMIC DNA]</scope>
    <source>
        <strain evidence="1 2">LaAM-08-1</strain>
    </source>
</reference>
<dbReference type="AlphaFoldDB" id="A0A0C9XCN8"/>
<protein>
    <submittedName>
        <fullName evidence="1">Uncharacterized protein</fullName>
    </submittedName>
</protein>
<evidence type="ECO:0000313" key="1">
    <source>
        <dbReference type="EMBL" id="KIK09990.1"/>
    </source>
</evidence>
<proteinExistence type="predicted"/>
<organism evidence="1 2">
    <name type="scientific">Laccaria amethystina LaAM-08-1</name>
    <dbReference type="NCBI Taxonomy" id="1095629"/>
    <lineage>
        <taxon>Eukaryota</taxon>
        <taxon>Fungi</taxon>
        <taxon>Dikarya</taxon>
        <taxon>Basidiomycota</taxon>
        <taxon>Agaricomycotina</taxon>
        <taxon>Agaricomycetes</taxon>
        <taxon>Agaricomycetidae</taxon>
        <taxon>Agaricales</taxon>
        <taxon>Agaricineae</taxon>
        <taxon>Hydnangiaceae</taxon>
        <taxon>Laccaria</taxon>
    </lineage>
</organism>
<evidence type="ECO:0000313" key="2">
    <source>
        <dbReference type="Proteomes" id="UP000054477"/>
    </source>
</evidence>
<accession>A0A0C9XCN8</accession>